<dbReference type="AlphaFoldDB" id="A0A836BSR6"/>
<evidence type="ECO:0000313" key="2">
    <source>
        <dbReference type="Proteomes" id="UP000612055"/>
    </source>
</evidence>
<reference evidence="1" key="1">
    <citation type="journal article" date="2020" name="bioRxiv">
        <title>Comparative genomics of Chlamydomonas.</title>
        <authorList>
            <person name="Craig R.J."/>
            <person name="Hasan A.R."/>
            <person name="Ness R.W."/>
            <person name="Keightley P.D."/>
        </authorList>
    </citation>
    <scope>NUCLEOTIDE SEQUENCE</scope>
    <source>
        <strain evidence="1">CCAP 11/70</strain>
    </source>
</reference>
<gene>
    <name evidence="1" type="ORF">HYH03_013596</name>
</gene>
<accession>A0A836BSR6</accession>
<sequence>MSLQIYPHAHKSVSVWSTGRSTTVALLEDVANERAICIVYATPESTPAPGEDLALSEDDVKVCLKHPSVLRRDDLQMRTHGEIIFQEDGRERPDSQERAVFASYATYDPAEADMVDYMLVGNVERVFDMLDALDSADSTLTYLRLLTVAWHFGPAVVDVLLQRRQVYLNRERFTVRADMRTVGTEIARFLLPDALAVATHLPEEEYVNLYDELGALVKRDKRLDTYNALWHAVMANRADLVRFLLAMACDADALIGKDAVERCMAWSKSAEVKAELESYHATHFCRGKEEV</sequence>
<name>A0A836BSR6_9CHLO</name>
<organism evidence="1 2">
    <name type="scientific">Edaphochlamys debaryana</name>
    <dbReference type="NCBI Taxonomy" id="47281"/>
    <lineage>
        <taxon>Eukaryota</taxon>
        <taxon>Viridiplantae</taxon>
        <taxon>Chlorophyta</taxon>
        <taxon>core chlorophytes</taxon>
        <taxon>Chlorophyceae</taxon>
        <taxon>CS clade</taxon>
        <taxon>Chlamydomonadales</taxon>
        <taxon>Chlamydomonadales incertae sedis</taxon>
        <taxon>Edaphochlamys</taxon>
    </lineage>
</organism>
<dbReference type="EMBL" id="JAEHOE010000092">
    <property type="protein sequence ID" value="KAG2487751.1"/>
    <property type="molecule type" value="Genomic_DNA"/>
</dbReference>
<protein>
    <submittedName>
        <fullName evidence="1">Uncharacterized protein</fullName>
    </submittedName>
</protein>
<keyword evidence="2" id="KW-1185">Reference proteome</keyword>
<evidence type="ECO:0000313" key="1">
    <source>
        <dbReference type="EMBL" id="KAG2487751.1"/>
    </source>
</evidence>
<dbReference type="Proteomes" id="UP000612055">
    <property type="component" value="Unassembled WGS sequence"/>
</dbReference>
<comment type="caution">
    <text evidence="1">The sequence shown here is derived from an EMBL/GenBank/DDBJ whole genome shotgun (WGS) entry which is preliminary data.</text>
</comment>
<proteinExistence type="predicted"/>